<sequence>MERSSKEVPWPESVSYRLTLLQRVLPALPLATVGVVCQVFFRLEGSAPPALVLVTSMWIAMPLLGLLPFPRFGVTLTPSAAVVRNVRRRTIQWSNVQAVQVEQTMGTRRVVLYEAGGRRTPLRVPITGFPAWDSRFEEKFHTIVRWWFDHRGPDWTPVPPRWAIGHNDGPTPDNPFAPPPQTH</sequence>
<keyword evidence="2" id="KW-0812">Transmembrane</keyword>
<evidence type="ECO:0000256" key="1">
    <source>
        <dbReference type="SAM" id="MobiDB-lite"/>
    </source>
</evidence>
<organism evidence="3 4">
    <name type="scientific">Streptomyces spongiae</name>
    <dbReference type="NCBI Taxonomy" id="565072"/>
    <lineage>
        <taxon>Bacteria</taxon>
        <taxon>Bacillati</taxon>
        <taxon>Actinomycetota</taxon>
        <taxon>Actinomycetes</taxon>
        <taxon>Kitasatosporales</taxon>
        <taxon>Streptomycetaceae</taxon>
        <taxon>Streptomyces</taxon>
    </lineage>
</organism>
<proteinExistence type="predicted"/>
<name>A0A5N8XJA1_9ACTN</name>
<accession>A0A5N8XJA1</accession>
<dbReference type="EMBL" id="VJZC01000146">
    <property type="protein sequence ID" value="MPY59543.1"/>
    <property type="molecule type" value="Genomic_DNA"/>
</dbReference>
<dbReference type="OrthoDB" id="4223865at2"/>
<evidence type="ECO:0000313" key="3">
    <source>
        <dbReference type="EMBL" id="MPY59543.1"/>
    </source>
</evidence>
<dbReference type="AlphaFoldDB" id="A0A5N8XJA1"/>
<feature type="compositionally biased region" description="Pro residues" evidence="1">
    <location>
        <begin position="172"/>
        <end position="183"/>
    </location>
</feature>
<evidence type="ECO:0000256" key="2">
    <source>
        <dbReference type="SAM" id="Phobius"/>
    </source>
</evidence>
<dbReference type="RefSeq" id="WP_152773024.1">
    <property type="nucleotide sequence ID" value="NZ_VJZC01000146.1"/>
</dbReference>
<keyword evidence="2" id="KW-1133">Transmembrane helix</keyword>
<keyword evidence="2" id="KW-0472">Membrane</keyword>
<keyword evidence="4" id="KW-1185">Reference proteome</keyword>
<evidence type="ECO:0008006" key="5">
    <source>
        <dbReference type="Google" id="ProtNLM"/>
    </source>
</evidence>
<protein>
    <recommendedName>
        <fullName evidence="5">PH domain-containing protein</fullName>
    </recommendedName>
</protein>
<feature type="region of interest" description="Disordered" evidence="1">
    <location>
        <begin position="162"/>
        <end position="183"/>
    </location>
</feature>
<comment type="caution">
    <text evidence="3">The sequence shown here is derived from an EMBL/GenBank/DDBJ whole genome shotgun (WGS) entry which is preliminary data.</text>
</comment>
<feature type="transmembrane region" description="Helical" evidence="2">
    <location>
        <begin position="20"/>
        <end position="41"/>
    </location>
</feature>
<gene>
    <name evidence="3" type="ORF">FNH08_20940</name>
</gene>
<dbReference type="Proteomes" id="UP000400924">
    <property type="component" value="Unassembled WGS sequence"/>
</dbReference>
<reference evidence="3 4" key="1">
    <citation type="submission" date="2019-07" db="EMBL/GenBank/DDBJ databases">
        <title>New species of Amycolatopsis and Streptomyces.</title>
        <authorList>
            <person name="Duangmal K."/>
            <person name="Teo W.F.A."/>
            <person name="Lipun K."/>
        </authorList>
    </citation>
    <scope>NUCLEOTIDE SEQUENCE [LARGE SCALE GENOMIC DNA]</scope>
    <source>
        <strain evidence="3 4">NBRC 106415</strain>
    </source>
</reference>
<feature type="transmembrane region" description="Helical" evidence="2">
    <location>
        <begin position="47"/>
        <end position="69"/>
    </location>
</feature>
<evidence type="ECO:0000313" key="4">
    <source>
        <dbReference type="Proteomes" id="UP000400924"/>
    </source>
</evidence>